<dbReference type="GO" id="GO:0016887">
    <property type="term" value="F:ATP hydrolysis activity"/>
    <property type="evidence" value="ECO:0007669"/>
    <property type="project" value="InterPro"/>
</dbReference>
<dbReference type="RefSeq" id="WP_002683538.1">
    <property type="nucleotide sequence ID" value="NZ_JH600070.1"/>
</dbReference>
<keyword evidence="3" id="KW-0067">ATP-binding</keyword>
<keyword evidence="1" id="KW-0677">Repeat</keyword>
<evidence type="ECO:0000256" key="3">
    <source>
        <dbReference type="ARBA" id="ARBA00022840"/>
    </source>
</evidence>
<evidence type="ECO:0000256" key="4">
    <source>
        <dbReference type="ARBA" id="ARBA00061571"/>
    </source>
</evidence>
<dbReference type="GO" id="GO:0005524">
    <property type="term" value="F:ATP binding"/>
    <property type="evidence" value="ECO:0007669"/>
    <property type="project" value="UniProtKB-KW"/>
</dbReference>
<dbReference type="Pfam" id="PF00005">
    <property type="entry name" value="ABC_tran"/>
    <property type="match status" value="2"/>
</dbReference>
<organism evidence="8 9">
    <name type="scientific">Beggiatoa alba B18LD</name>
    <dbReference type="NCBI Taxonomy" id="395493"/>
    <lineage>
        <taxon>Bacteria</taxon>
        <taxon>Pseudomonadati</taxon>
        <taxon>Pseudomonadota</taxon>
        <taxon>Gammaproteobacteria</taxon>
        <taxon>Thiotrichales</taxon>
        <taxon>Thiotrichaceae</taxon>
        <taxon>Beggiatoa</taxon>
    </lineage>
</organism>
<dbReference type="InterPro" id="IPR003593">
    <property type="entry name" value="AAA+_ATPase"/>
</dbReference>
<dbReference type="OrthoDB" id="9762051at2"/>
<gene>
    <name evidence="8" type="ORF">BegalDRAFT_0612</name>
</gene>
<dbReference type="FunFam" id="3.40.50.300:FF:002053">
    <property type="entry name" value="ABC transporter ATP-binding protein"/>
    <property type="match status" value="1"/>
</dbReference>
<evidence type="ECO:0000313" key="9">
    <source>
        <dbReference type="Proteomes" id="UP000005744"/>
    </source>
</evidence>
<feature type="compositionally biased region" description="Basic and acidic residues" evidence="6">
    <location>
        <begin position="526"/>
        <end position="535"/>
    </location>
</feature>
<dbReference type="PROSITE" id="PS50893">
    <property type="entry name" value="ABC_TRANSPORTER_2"/>
    <property type="match status" value="2"/>
</dbReference>
<dbReference type="InterPro" id="IPR032781">
    <property type="entry name" value="ABC_tran_Xtn"/>
</dbReference>
<dbReference type="Gene3D" id="3.40.50.300">
    <property type="entry name" value="P-loop containing nucleotide triphosphate hydrolases"/>
    <property type="match status" value="2"/>
</dbReference>
<accession>I3CD33</accession>
<dbReference type="eggNOG" id="COG0488">
    <property type="taxonomic scope" value="Bacteria"/>
</dbReference>
<keyword evidence="9" id="KW-1185">Reference proteome</keyword>
<dbReference type="InterPro" id="IPR017871">
    <property type="entry name" value="ABC_transporter-like_CS"/>
</dbReference>
<dbReference type="STRING" id="395493.BegalDRAFT_0612"/>
<dbReference type="EMBL" id="JH600070">
    <property type="protein sequence ID" value="EIJ41526.1"/>
    <property type="molecule type" value="Genomic_DNA"/>
</dbReference>
<feature type="region of interest" description="Disordered" evidence="6">
    <location>
        <begin position="526"/>
        <end position="562"/>
    </location>
</feature>
<evidence type="ECO:0000256" key="1">
    <source>
        <dbReference type="ARBA" id="ARBA00022737"/>
    </source>
</evidence>
<dbReference type="InterPro" id="IPR037118">
    <property type="entry name" value="Val-tRNA_synth_C_sf"/>
</dbReference>
<reference evidence="8 9" key="1">
    <citation type="submission" date="2011-11" db="EMBL/GenBank/DDBJ databases">
        <title>Improved High-Quality Draft sequence of Beggiatoa alba B18lD.</title>
        <authorList>
            <consortium name="US DOE Joint Genome Institute"/>
            <person name="Lucas S."/>
            <person name="Han J."/>
            <person name="Lapidus A."/>
            <person name="Cheng J.-F."/>
            <person name="Goodwin L."/>
            <person name="Pitluck S."/>
            <person name="Peters L."/>
            <person name="Mikhailova N."/>
            <person name="Held B."/>
            <person name="Detter J.C."/>
            <person name="Han C."/>
            <person name="Tapia R."/>
            <person name="Land M."/>
            <person name="Hauser L."/>
            <person name="Kyrpides N."/>
            <person name="Ivanova N."/>
            <person name="Pagani I."/>
            <person name="Samuel K."/>
            <person name="Teske A."/>
            <person name="Mueller J."/>
            <person name="Woyke T."/>
        </authorList>
    </citation>
    <scope>NUCLEOTIDE SEQUENCE [LARGE SCALE GENOMIC DNA]</scope>
    <source>
        <strain evidence="8 9">B18LD</strain>
    </source>
</reference>
<dbReference type="GO" id="GO:0003677">
    <property type="term" value="F:DNA binding"/>
    <property type="evidence" value="ECO:0007669"/>
    <property type="project" value="InterPro"/>
</dbReference>
<dbReference type="HOGENOM" id="CLU_000604_36_0_6"/>
<proteinExistence type="inferred from homology"/>
<sequence length="630" mass="71014">MITLRNLSLQRGTKLLLNNVDLTLFRGQKVGIVGSNGCGKSSLFSLLLGELHADQGDIDLPPVLSIAHVAQETPALTVSAIEYVLAGDAELKSIEQALVIAQQNHDGMHEAELHARFDAIGGYTARSRAGQLLSGLGFAPNDEEKAVKDFSGGWRMRLNLARALMCRSDLLLLDEPTNHLDLDAVFWFEQWLKRYEGTLLLISHDRDFLDNVIDTIAHFYQQQITLYTGNYESFERQRAEKLALQQAAYQKQQREISHIQSFVARFRYKASKAKQAQSRLKALERMEVISAAHIDSPFNFEFLPPPQMPHTLVNLDKINIGYGEQTILTQVILRIAPGSRIGLLGPNGAGKSTFIKLLAGELSPLTGQMSQGEGLRIGYFAQHQLEQLQPHASPLQHIQQLDPFVSEQVIRNFLGGFNFIGDMAVAPIAPFSGGEKARLALAVLVWQKPNLLLLDEPTNHLDLDMRDALSMALQEYTGALVIVSHDRHLIRSTTDDLVLVAQGCVKPFEGDLDDYRQWLLEHRANERSQQREVKTPSDNAQQRAEKKRLEAQQREQRRPLQNKLKQIEKQLDKLTVEKTTVETLLADPAIYDDKQKVQTYIRQQAMLTTQLQQVEEEWLTLTEMLDNLES</sequence>
<dbReference type="InterPro" id="IPR003439">
    <property type="entry name" value="ABC_transporter-like_ATP-bd"/>
</dbReference>
<dbReference type="Pfam" id="PF12848">
    <property type="entry name" value="ABC_tran_Xtn"/>
    <property type="match status" value="1"/>
</dbReference>
<protein>
    <recommendedName>
        <fullName evidence="5">Probable ATP-binding protein YheS</fullName>
    </recommendedName>
</protein>
<dbReference type="Pfam" id="PF16326">
    <property type="entry name" value="ABC_tran_CTD"/>
    <property type="match status" value="1"/>
</dbReference>
<dbReference type="InterPro" id="IPR050611">
    <property type="entry name" value="ABCF"/>
</dbReference>
<keyword evidence="2" id="KW-0547">Nucleotide-binding</keyword>
<dbReference type="InterPro" id="IPR032524">
    <property type="entry name" value="ABC_tran_C"/>
</dbReference>
<dbReference type="CDD" id="cd03221">
    <property type="entry name" value="ABCF_EF-3"/>
    <property type="match status" value="2"/>
</dbReference>
<dbReference type="PANTHER" id="PTHR19211:SF14">
    <property type="entry name" value="ATP-BINDING CASSETTE SUB-FAMILY F MEMBER 1"/>
    <property type="match status" value="1"/>
</dbReference>
<feature type="domain" description="ABC transporter" evidence="7">
    <location>
        <begin position="313"/>
        <end position="527"/>
    </location>
</feature>
<comment type="similarity">
    <text evidence="4">Belongs to the ABC transporter superfamily. ABCF family. YheS subfamily.</text>
</comment>
<evidence type="ECO:0000256" key="6">
    <source>
        <dbReference type="SAM" id="MobiDB-lite"/>
    </source>
</evidence>
<dbReference type="SMART" id="SM00382">
    <property type="entry name" value="AAA"/>
    <property type="match status" value="2"/>
</dbReference>
<feature type="compositionally biased region" description="Basic and acidic residues" evidence="6">
    <location>
        <begin position="543"/>
        <end position="558"/>
    </location>
</feature>
<dbReference type="Proteomes" id="UP000005744">
    <property type="component" value="Unassembled WGS sequence"/>
</dbReference>
<name>I3CD33_9GAMM</name>
<evidence type="ECO:0000256" key="5">
    <source>
        <dbReference type="ARBA" id="ARBA00069073"/>
    </source>
</evidence>
<dbReference type="AlphaFoldDB" id="I3CD33"/>
<evidence type="ECO:0000256" key="2">
    <source>
        <dbReference type="ARBA" id="ARBA00022741"/>
    </source>
</evidence>
<evidence type="ECO:0000259" key="7">
    <source>
        <dbReference type="PROSITE" id="PS50893"/>
    </source>
</evidence>
<dbReference type="PROSITE" id="PS00211">
    <property type="entry name" value="ABC_TRANSPORTER_1"/>
    <property type="match status" value="2"/>
</dbReference>
<evidence type="ECO:0000313" key="8">
    <source>
        <dbReference type="EMBL" id="EIJ41526.1"/>
    </source>
</evidence>
<dbReference type="SUPFAM" id="SSF52540">
    <property type="entry name" value="P-loop containing nucleoside triphosphate hydrolases"/>
    <property type="match status" value="2"/>
</dbReference>
<dbReference type="PANTHER" id="PTHR19211">
    <property type="entry name" value="ATP-BINDING TRANSPORT PROTEIN-RELATED"/>
    <property type="match status" value="1"/>
</dbReference>
<dbReference type="Gene3D" id="1.10.287.380">
    <property type="entry name" value="Valyl-tRNA synthetase, C-terminal domain"/>
    <property type="match status" value="1"/>
</dbReference>
<feature type="domain" description="ABC transporter" evidence="7">
    <location>
        <begin position="2"/>
        <end position="246"/>
    </location>
</feature>
<dbReference type="InterPro" id="IPR027417">
    <property type="entry name" value="P-loop_NTPase"/>
</dbReference>
<dbReference type="FunFam" id="3.40.50.300:FF:000011">
    <property type="entry name" value="Putative ABC transporter ATP-binding component"/>
    <property type="match status" value="1"/>
</dbReference>